<keyword evidence="2" id="KW-0732">Signal</keyword>
<dbReference type="InterPro" id="IPR011330">
    <property type="entry name" value="Glyco_hydro/deAcase_b/a-brl"/>
</dbReference>
<dbReference type="GO" id="GO:0016810">
    <property type="term" value="F:hydrolase activity, acting on carbon-nitrogen (but not peptide) bonds"/>
    <property type="evidence" value="ECO:0007669"/>
    <property type="project" value="InterPro"/>
</dbReference>
<dbReference type="OrthoDB" id="2795102at2"/>
<comment type="caution">
    <text evidence="5">The sequence shown here is derived from an EMBL/GenBank/DDBJ whole genome shotgun (WGS) entry which is preliminary data.</text>
</comment>
<evidence type="ECO:0000256" key="1">
    <source>
        <dbReference type="ARBA" id="ARBA00004613"/>
    </source>
</evidence>
<dbReference type="Pfam" id="PF01522">
    <property type="entry name" value="Polysacc_deac_1"/>
    <property type="match status" value="1"/>
</dbReference>
<evidence type="ECO:0000259" key="4">
    <source>
        <dbReference type="PROSITE" id="PS51677"/>
    </source>
</evidence>
<gene>
    <name evidence="5" type="ORF">D0817_04985</name>
</gene>
<dbReference type="AlphaFoldDB" id="A0A434A9X6"/>
<dbReference type="PANTHER" id="PTHR34216">
    <property type="match status" value="1"/>
</dbReference>
<keyword evidence="6" id="KW-1185">Reference proteome</keyword>
<dbReference type="Gene3D" id="3.20.20.370">
    <property type="entry name" value="Glycoside hydrolase/deacetylase"/>
    <property type="match status" value="1"/>
</dbReference>
<dbReference type="EMBL" id="QWDM01000003">
    <property type="protein sequence ID" value="RUT71239.1"/>
    <property type="molecule type" value="Genomic_DNA"/>
</dbReference>
<accession>A0A434A9X6</accession>
<dbReference type="PANTHER" id="PTHR34216:SF3">
    <property type="entry name" value="POLY-BETA-1,6-N-ACETYL-D-GLUCOSAMINE N-DEACETYLASE"/>
    <property type="match status" value="1"/>
</dbReference>
<dbReference type="GO" id="GO:0005975">
    <property type="term" value="P:carbohydrate metabolic process"/>
    <property type="evidence" value="ECO:0007669"/>
    <property type="project" value="InterPro"/>
</dbReference>
<comment type="subcellular location">
    <subcellularLocation>
        <location evidence="1">Secreted</location>
    </subcellularLocation>
</comment>
<evidence type="ECO:0000313" key="6">
    <source>
        <dbReference type="Proteomes" id="UP000288102"/>
    </source>
</evidence>
<keyword evidence="3" id="KW-1133">Transmembrane helix</keyword>
<dbReference type="InterPro" id="IPR002509">
    <property type="entry name" value="NODB_dom"/>
</dbReference>
<protein>
    <submittedName>
        <fullName evidence="5">DUF2334 domain-containing protein</fullName>
    </submittedName>
</protein>
<dbReference type="Proteomes" id="UP000288102">
    <property type="component" value="Unassembled WGS sequence"/>
</dbReference>
<keyword evidence="3" id="KW-0812">Transmembrane</keyword>
<reference evidence="6" key="1">
    <citation type="journal article" date="2019" name="Syst. Appl. Microbiol.">
        <title>Flavobacterium circumlabens sp. nov. and Flavobacterium cupreum sp. nov., two psychrotrophic species isolated from Antarctic environmental samples.</title>
        <authorList>
            <person name="Kralova S."/>
            <person name="Busse H.-J."/>
            <person name="Svec P."/>
            <person name="Maslanova I."/>
            <person name="Stankova E."/>
            <person name="Bartak M."/>
            <person name="Sedlacek I."/>
        </authorList>
    </citation>
    <scope>NUCLEOTIDE SEQUENCE [LARGE SCALE GENOMIC DNA]</scope>
    <source>
        <strain evidence="6">CCM 8825</strain>
    </source>
</reference>
<dbReference type="GO" id="GO:0005576">
    <property type="term" value="C:extracellular region"/>
    <property type="evidence" value="ECO:0007669"/>
    <property type="project" value="UniProtKB-SubCell"/>
</dbReference>
<name>A0A434A9X6_9FLAO</name>
<dbReference type="InterPro" id="IPR051398">
    <property type="entry name" value="Polysacch_Deacetylase"/>
</dbReference>
<dbReference type="RefSeq" id="WP_127337297.1">
    <property type="nucleotide sequence ID" value="NZ_QWDM01000003.1"/>
</dbReference>
<organism evidence="5 6">
    <name type="scientific">Flavobacterium cupreum</name>
    <dbReference type="NCBI Taxonomy" id="2133766"/>
    <lineage>
        <taxon>Bacteria</taxon>
        <taxon>Pseudomonadati</taxon>
        <taxon>Bacteroidota</taxon>
        <taxon>Flavobacteriia</taxon>
        <taxon>Flavobacteriales</taxon>
        <taxon>Flavobacteriaceae</taxon>
        <taxon>Flavobacterium</taxon>
    </lineage>
</organism>
<dbReference type="PROSITE" id="PS51677">
    <property type="entry name" value="NODB"/>
    <property type="match status" value="1"/>
</dbReference>
<evidence type="ECO:0000313" key="5">
    <source>
        <dbReference type="EMBL" id="RUT71239.1"/>
    </source>
</evidence>
<feature type="transmembrane region" description="Helical" evidence="3">
    <location>
        <begin position="7"/>
        <end position="24"/>
    </location>
</feature>
<sequence length="271" mass="31701">MTKKKLLYLISFISLIVIFILVAFDVSTDVPVSPVAPKKLKKEEPYQPGLVLTFDDDYVETWYNAEKELRPYNWKATFFICKYSAFTKDQKEKLHYLQKMGHDIAGHGYNHENAVKYVAKYGLDAYVKNEIIPLKEAMQKDGFDIKSFAYPDGARNSALDKRLLNYFDFIRGTTYGELYPKSQYCYYEDKRVIYGLGIDDDYEQFNLEYYKSLLLYAKEHNKIVIFYGHKTVDNADERLETPIGLLKQLCAFAAENKLKFYSVDDLKKLKN</sequence>
<keyword evidence="3" id="KW-0472">Membrane</keyword>
<feature type="domain" description="NodB homology" evidence="4">
    <location>
        <begin position="48"/>
        <end position="271"/>
    </location>
</feature>
<evidence type="ECO:0000256" key="2">
    <source>
        <dbReference type="ARBA" id="ARBA00022729"/>
    </source>
</evidence>
<evidence type="ECO:0000256" key="3">
    <source>
        <dbReference type="SAM" id="Phobius"/>
    </source>
</evidence>
<proteinExistence type="predicted"/>
<dbReference type="SUPFAM" id="SSF88713">
    <property type="entry name" value="Glycoside hydrolase/deacetylase"/>
    <property type="match status" value="1"/>
</dbReference>